<accession>A0A0K2VLM1</accession>
<evidence type="ECO:0000313" key="1">
    <source>
        <dbReference type="EMBL" id="CDW50916.1"/>
    </source>
</evidence>
<organism evidence="1">
    <name type="scientific">Lepeophtheirus salmonis</name>
    <name type="common">Salmon louse</name>
    <name type="synonym">Caligus salmonis</name>
    <dbReference type="NCBI Taxonomy" id="72036"/>
    <lineage>
        <taxon>Eukaryota</taxon>
        <taxon>Metazoa</taxon>
        <taxon>Ecdysozoa</taxon>
        <taxon>Arthropoda</taxon>
        <taxon>Crustacea</taxon>
        <taxon>Multicrustacea</taxon>
        <taxon>Hexanauplia</taxon>
        <taxon>Copepoda</taxon>
        <taxon>Siphonostomatoida</taxon>
        <taxon>Caligidae</taxon>
        <taxon>Lepeophtheirus</taxon>
    </lineage>
</organism>
<proteinExistence type="predicted"/>
<sequence>MTASHLSSIISFISCFLKEMSFQYLISRSISELFLSPW</sequence>
<reference evidence="1" key="1">
    <citation type="submission" date="2014-05" db="EMBL/GenBank/DDBJ databases">
        <authorList>
            <person name="Chronopoulou M."/>
        </authorList>
    </citation>
    <scope>NUCLEOTIDE SEQUENCE</scope>
    <source>
        <tissue evidence="1">Whole organism</tissue>
    </source>
</reference>
<name>A0A0K2VLM1_LEPSM</name>
<dbReference type="EMBL" id="HACA01033555">
    <property type="protein sequence ID" value="CDW50916.1"/>
    <property type="molecule type" value="Transcribed_RNA"/>
</dbReference>
<protein>
    <submittedName>
        <fullName evidence="1">Uncharacterized protein</fullName>
    </submittedName>
</protein>
<dbReference type="AlphaFoldDB" id="A0A0K2VLM1"/>